<accession>A0A517LCX1</accession>
<dbReference type="AlphaFoldDB" id="A0A517LCX1"/>
<feature type="region of interest" description="Disordered" evidence="1">
    <location>
        <begin position="144"/>
        <end position="205"/>
    </location>
</feature>
<dbReference type="Proteomes" id="UP000316270">
    <property type="component" value="Chromosome 9"/>
</dbReference>
<feature type="compositionally biased region" description="Basic and acidic residues" evidence="1">
    <location>
        <begin position="175"/>
        <end position="203"/>
    </location>
</feature>
<feature type="compositionally biased region" description="Basic and acidic residues" evidence="1">
    <location>
        <begin position="144"/>
        <end position="167"/>
    </location>
</feature>
<gene>
    <name evidence="2" type="ORF">FKW77_008953</name>
</gene>
<proteinExistence type="predicted"/>
<name>A0A517LCX1_9PEZI</name>
<organism evidence="2 3">
    <name type="scientific">Venturia effusa</name>
    <dbReference type="NCBI Taxonomy" id="50376"/>
    <lineage>
        <taxon>Eukaryota</taxon>
        <taxon>Fungi</taxon>
        <taxon>Dikarya</taxon>
        <taxon>Ascomycota</taxon>
        <taxon>Pezizomycotina</taxon>
        <taxon>Dothideomycetes</taxon>
        <taxon>Pleosporomycetidae</taxon>
        <taxon>Venturiales</taxon>
        <taxon>Venturiaceae</taxon>
        <taxon>Venturia</taxon>
    </lineage>
</organism>
<evidence type="ECO:0000313" key="3">
    <source>
        <dbReference type="Proteomes" id="UP000316270"/>
    </source>
</evidence>
<evidence type="ECO:0000313" key="2">
    <source>
        <dbReference type="EMBL" id="QDS73464.1"/>
    </source>
</evidence>
<reference evidence="2 3" key="1">
    <citation type="submission" date="2019-07" db="EMBL/GenBank/DDBJ databases">
        <title>Finished genome of Venturia effusa.</title>
        <authorList>
            <person name="Young C.A."/>
            <person name="Cox M.P."/>
            <person name="Ganley A.R.D."/>
            <person name="David W.J."/>
        </authorList>
    </citation>
    <scope>NUCLEOTIDE SEQUENCE [LARGE SCALE GENOMIC DNA]</scope>
    <source>
        <strain evidence="3">albino</strain>
    </source>
</reference>
<dbReference type="EMBL" id="CP042193">
    <property type="protein sequence ID" value="QDS73464.1"/>
    <property type="molecule type" value="Genomic_DNA"/>
</dbReference>
<keyword evidence="3" id="KW-1185">Reference proteome</keyword>
<protein>
    <submittedName>
        <fullName evidence="2">Uncharacterized protein</fullName>
    </submittedName>
</protein>
<evidence type="ECO:0000256" key="1">
    <source>
        <dbReference type="SAM" id="MobiDB-lite"/>
    </source>
</evidence>
<sequence>MSFFGLVNYRTAKLSSYPPDEGDVENRIPVSFGEGIQYYDINNPEWDGLERRELRQIHEAVDKDLEALMKKITRQGIWRTSEGDTRCEIRCRLCYVPIAAKSNQNGALRFFQIGLFNNEEHFWPLVHSKVREIVEMRYVEQNENHDTKNFHQDSKDKDNEMGRKRMAGEGTESNNARHEIPENHNSDSTRLDEGGTDENKTDYEPPINTFPYPILRCLNLIRLLPHELSPGWQYTYSSFQKTRYQSSQIQAL</sequence>